<dbReference type="RefSeq" id="WP_143527745.1">
    <property type="nucleotide sequence ID" value="NZ_AP019791.1"/>
</dbReference>
<keyword evidence="1" id="KW-1133">Transmembrane helix</keyword>
<dbReference type="AlphaFoldDB" id="A0A510HIA3"/>
<name>A0A510HIA3_9ACTN</name>
<accession>A0A510HIA3</accession>
<sequence length="148" mass="15426">MRKTALYGTLAAVAVTAGNVLHGVSHAGAEVPLAAWQRAYVYLVIFLAPVVAAVLLWGRFRRAGAWLLAVSMAGSLVFGVANHFLIPGPDNALALEPGAWQTAFRASAALLVPLDALGLAVGFWAVRGLSRAADTPEPDDVPAEAEAR</sequence>
<dbReference type="Proteomes" id="UP000318065">
    <property type="component" value="Chromosome"/>
</dbReference>
<organism evidence="2 3">
    <name type="scientific">Rubrobacter xylanophilus</name>
    <dbReference type="NCBI Taxonomy" id="49319"/>
    <lineage>
        <taxon>Bacteria</taxon>
        <taxon>Bacillati</taxon>
        <taxon>Actinomycetota</taxon>
        <taxon>Rubrobacteria</taxon>
        <taxon>Rubrobacterales</taxon>
        <taxon>Rubrobacteraceae</taxon>
        <taxon>Rubrobacter</taxon>
    </lineage>
</organism>
<dbReference type="OrthoDB" id="5241540at2"/>
<keyword evidence="1" id="KW-0812">Transmembrane</keyword>
<keyword evidence="1" id="KW-0472">Membrane</keyword>
<reference evidence="2" key="1">
    <citation type="journal article" date="2019" name="Microbiol. Resour. Announc.">
        <title>Complete Genome Sequence of Rubrobacter xylanophilus Strain AA3-22, Isolated from Arima Onsen in Japan.</title>
        <authorList>
            <person name="Tomariguchi N."/>
            <person name="Miyazaki K."/>
        </authorList>
    </citation>
    <scope>NUCLEOTIDE SEQUENCE [LARGE SCALE GENOMIC DNA]</scope>
    <source>
        <strain evidence="2">AA3-22</strain>
    </source>
</reference>
<gene>
    <name evidence="2" type="ORF">RxyAA322_15740</name>
</gene>
<dbReference type="EMBL" id="AP019791">
    <property type="protein sequence ID" value="BBL79720.1"/>
    <property type="molecule type" value="Genomic_DNA"/>
</dbReference>
<feature type="transmembrane region" description="Helical" evidence="1">
    <location>
        <begin position="106"/>
        <end position="126"/>
    </location>
</feature>
<feature type="transmembrane region" description="Helical" evidence="1">
    <location>
        <begin position="65"/>
        <end position="86"/>
    </location>
</feature>
<keyword evidence="3" id="KW-1185">Reference proteome</keyword>
<evidence type="ECO:0000313" key="2">
    <source>
        <dbReference type="EMBL" id="BBL79720.1"/>
    </source>
</evidence>
<feature type="transmembrane region" description="Helical" evidence="1">
    <location>
        <begin position="39"/>
        <end position="58"/>
    </location>
</feature>
<protein>
    <submittedName>
        <fullName evidence="2">Uncharacterized protein</fullName>
    </submittedName>
</protein>
<evidence type="ECO:0000256" key="1">
    <source>
        <dbReference type="SAM" id="Phobius"/>
    </source>
</evidence>
<evidence type="ECO:0000313" key="3">
    <source>
        <dbReference type="Proteomes" id="UP000318065"/>
    </source>
</evidence>
<proteinExistence type="predicted"/>